<reference evidence="11 12" key="1">
    <citation type="submission" date="2020-08" db="EMBL/GenBank/DDBJ databases">
        <title>Genomic Encyclopedia of Type Strains, Phase IV (KMG-IV): sequencing the most valuable type-strain genomes for metagenomic binning, comparative biology and taxonomic classification.</title>
        <authorList>
            <person name="Goeker M."/>
        </authorList>
    </citation>
    <scope>NUCLEOTIDE SEQUENCE [LARGE SCALE GENOMIC DNA]</scope>
    <source>
        <strain evidence="11 12">DSM 25966</strain>
    </source>
</reference>
<dbReference type="Gene3D" id="1.10.3720.10">
    <property type="entry name" value="MetI-like"/>
    <property type="match status" value="1"/>
</dbReference>
<dbReference type="InterPro" id="IPR050366">
    <property type="entry name" value="BP-dependent_transpt_permease"/>
</dbReference>
<keyword evidence="8 9" id="KW-0472">Membrane</keyword>
<evidence type="ECO:0000313" key="12">
    <source>
        <dbReference type="Proteomes" id="UP000553963"/>
    </source>
</evidence>
<evidence type="ECO:0000259" key="10">
    <source>
        <dbReference type="PROSITE" id="PS50928"/>
    </source>
</evidence>
<dbReference type="PANTHER" id="PTHR43386">
    <property type="entry name" value="OLIGOPEPTIDE TRANSPORT SYSTEM PERMEASE PROTEIN APPC"/>
    <property type="match status" value="1"/>
</dbReference>
<accession>A0A840AWF0</accession>
<dbReference type="GO" id="GO:0015031">
    <property type="term" value="P:protein transport"/>
    <property type="evidence" value="ECO:0007669"/>
    <property type="project" value="UniProtKB-KW"/>
</dbReference>
<evidence type="ECO:0000256" key="8">
    <source>
        <dbReference type="ARBA" id="ARBA00023136"/>
    </source>
</evidence>
<dbReference type="GO" id="GO:0005886">
    <property type="term" value="C:plasma membrane"/>
    <property type="evidence" value="ECO:0007669"/>
    <property type="project" value="UniProtKB-SubCell"/>
</dbReference>
<evidence type="ECO:0000256" key="9">
    <source>
        <dbReference type="RuleBase" id="RU363032"/>
    </source>
</evidence>
<feature type="transmembrane region" description="Helical" evidence="9">
    <location>
        <begin position="153"/>
        <end position="170"/>
    </location>
</feature>
<dbReference type="RefSeq" id="WP_183401071.1">
    <property type="nucleotide sequence ID" value="NZ_JACIDS010000006.1"/>
</dbReference>
<dbReference type="InterPro" id="IPR035906">
    <property type="entry name" value="MetI-like_sf"/>
</dbReference>
<keyword evidence="12" id="KW-1185">Reference proteome</keyword>
<evidence type="ECO:0000256" key="1">
    <source>
        <dbReference type="ARBA" id="ARBA00004651"/>
    </source>
</evidence>
<feature type="transmembrane region" description="Helical" evidence="9">
    <location>
        <begin position="90"/>
        <end position="115"/>
    </location>
</feature>
<dbReference type="Proteomes" id="UP000553963">
    <property type="component" value="Unassembled WGS sequence"/>
</dbReference>
<comment type="subcellular location">
    <subcellularLocation>
        <location evidence="1 9">Cell membrane</location>
        <topology evidence="1 9">Multi-pass membrane protein</topology>
    </subcellularLocation>
</comment>
<keyword evidence="3" id="KW-1003">Cell membrane</keyword>
<feature type="transmembrane region" description="Helical" evidence="9">
    <location>
        <begin position="201"/>
        <end position="223"/>
    </location>
</feature>
<comment type="caution">
    <text evidence="11">The sequence shown here is derived from an EMBL/GenBank/DDBJ whole genome shotgun (WGS) entry which is preliminary data.</text>
</comment>
<proteinExistence type="inferred from homology"/>
<dbReference type="PANTHER" id="PTHR43386:SF1">
    <property type="entry name" value="D,D-DIPEPTIDE TRANSPORT SYSTEM PERMEASE PROTEIN DDPC-RELATED"/>
    <property type="match status" value="1"/>
</dbReference>
<keyword evidence="5" id="KW-0571">Peptide transport</keyword>
<keyword evidence="6" id="KW-0653">Protein transport</keyword>
<dbReference type="GO" id="GO:0015833">
    <property type="term" value="P:peptide transport"/>
    <property type="evidence" value="ECO:0007669"/>
    <property type="project" value="UniProtKB-KW"/>
</dbReference>
<evidence type="ECO:0000313" key="11">
    <source>
        <dbReference type="EMBL" id="MBB3933417.1"/>
    </source>
</evidence>
<organism evidence="11 12">
    <name type="scientific">Kaistia hirudinis</name>
    <dbReference type="NCBI Taxonomy" id="1293440"/>
    <lineage>
        <taxon>Bacteria</taxon>
        <taxon>Pseudomonadati</taxon>
        <taxon>Pseudomonadota</taxon>
        <taxon>Alphaproteobacteria</taxon>
        <taxon>Hyphomicrobiales</taxon>
        <taxon>Kaistiaceae</taxon>
        <taxon>Kaistia</taxon>
    </lineage>
</organism>
<dbReference type="Pfam" id="PF00528">
    <property type="entry name" value="BPD_transp_1"/>
    <property type="match status" value="1"/>
</dbReference>
<keyword evidence="4 9" id="KW-0812">Transmembrane</keyword>
<feature type="transmembrane region" description="Helical" evidence="9">
    <location>
        <begin position="255"/>
        <end position="277"/>
    </location>
</feature>
<evidence type="ECO:0000256" key="7">
    <source>
        <dbReference type="ARBA" id="ARBA00022989"/>
    </source>
</evidence>
<comment type="similarity">
    <text evidence="9">Belongs to the binding-protein-dependent transport system permease family.</text>
</comment>
<feature type="transmembrane region" description="Helical" evidence="9">
    <location>
        <begin position="127"/>
        <end position="147"/>
    </location>
</feature>
<evidence type="ECO:0000256" key="5">
    <source>
        <dbReference type="ARBA" id="ARBA00022856"/>
    </source>
</evidence>
<dbReference type="GO" id="GO:0055085">
    <property type="term" value="P:transmembrane transport"/>
    <property type="evidence" value="ECO:0007669"/>
    <property type="project" value="InterPro"/>
</dbReference>
<evidence type="ECO:0000256" key="3">
    <source>
        <dbReference type="ARBA" id="ARBA00022475"/>
    </source>
</evidence>
<evidence type="ECO:0000256" key="2">
    <source>
        <dbReference type="ARBA" id="ARBA00022448"/>
    </source>
</evidence>
<dbReference type="Pfam" id="PF12911">
    <property type="entry name" value="OppC_N"/>
    <property type="match status" value="1"/>
</dbReference>
<dbReference type="InterPro" id="IPR025966">
    <property type="entry name" value="OppC_N"/>
</dbReference>
<feature type="domain" description="ABC transmembrane type-1" evidence="10">
    <location>
        <begin position="88"/>
        <end position="277"/>
    </location>
</feature>
<dbReference type="EMBL" id="JACIDS010000006">
    <property type="protein sequence ID" value="MBB3933417.1"/>
    <property type="molecule type" value="Genomic_DNA"/>
</dbReference>
<name>A0A840AWF0_9HYPH</name>
<protein>
    <submittedName>
        <fullName evidence="11">Peptide/nickel transport system permease protein</fullName>
    </submittedName>
</protein>
<dbReference type="SUPFAM" id="SSF161098">
    <property type="entry name" value="MetI-like"/>
    <property type="match status" value="1"/>
</dbReference>
<evidence type="ECO:0000256" key="6">
    <source>
        <dbReference type="ARBA" id="ARBA00022927"/>
    </source>
</evidence>
<sequence>MTTVTAIAMQAPRPAPHRAWRAALNPPIVIGAAILGLAILSAVLAPVIAPYGPTTIDLSAVRKPPSFAHFFGTDGVGRDVFSRVLYGGRVSLTVAGIGMIGSLAFGTAMGLLGAFGNRFVEVAVSRLIDIQLAFPYVLLAIAVTSAVRPSIPVLILLMVLAGWAGAARVVRGIALQERGKDYVKAAAVLGVPKMRVALKHVLPTIIPSLIVLAAMQMAAMIVFEATLSFLGMGVQPPTPSWGGIMLDGKNYITSAWWMTALPGVALVLTSLALVLIGDGLQRRFNAKGVR</sequence>
<keyword evidence="2 9" id="KW-0813">Transport</keyword>
<dbReference type="AlphaFoldDB" id="A0A840AWF0"/>
<feature type="transmembrane region" description="Helical" evidence="9">
    <location>
        <begin position="28"/>
        <end position="49"/>
    </location>
</feature>
<dbReference type="InterPro" id="IPR000515">
    <property type="entry name" value="MetI-like"/>
</dbReference>
<dbReference type="PROSITE" id="PS50928">
    <property type="entry name" value="ABC_TM1"/>
    <property type="match status" value="1"/>
</dbReference>
<evidence type="ECO:0000256" key="4">
    <source>
        <dbReference type="ARBA" id="ARBA00022692"/>
    </source>
</evidence>
<gene>
    <name evidence="11" type="ORF">GGR25_004490</name>
</gene>
<keyword evidence="7 9" id="KW-1133">Transmembrane helix</keyword>
<dbReference type="CDD" id="cd06261">
    <property type="entry name" value="TM_PBP2"/>
    <property type="match status" value="1"/>
</dbReference>